<feature type="domain" description="Cwf19-like protein C-terminal" evidence="3">
    <location>
        <begin position="323"/>
        <end position="420"/>
    </location>
</feature>
<dbReference type="EMBL" id="BAABME010018077">
    <property type="protein sequence ID" value="GAA0152502.1"/>
    <property type="molecule type" value="Genomic_DNA"/>
</dbReference>
<organism evidence="5 6">
    <name type="scientific">Lithospermum erythrorhizon</name>
    <name type="common">Purple gromwell</name>
    <name type="synonym">Lithospermum officinale var. erythrorhizon</name>
    <dbReference type="NCBI Taxonomy" id="34254"/>
    <lineage>
        <taxon>Eukaryota</taxon>
        <taxon>Viridiplantae</taxon>
        <taxon>Streptophyta</taxon>
        <taxon>Embryophyta</taxon>
        <taxon>Tracheophyta</taxon>
        <taxon>Spermatophyta</taxon>
        <taxon>Magnoliopsida</taxon>
        <taxon>eudicotyledons</taxon>
        <taxon>Gunneridae</taxon>
        <taxon>Pentapetalae</taxon>
        <taxon>asterids</taxon>
        <taxon>lamiids</taxon>
        <taxon>Boraginales</taxon>
        <taxon>Boraginaceae</taxon>
        <taxon>Boraginoideae</taxon>
        <taxon>Lithospermeae</taxon>
        <taxon>Lithospermum</taxon>
    </lineage>
</organism>
<dbReference type="PANTHER" id="PTHR12072:SF5">
    <property type="entry name" value="CWF19-LIKE PROTEIN 2"/>
    <property type="match status" value="1"/>
</dbReference>
<evidence type="ECO:0000259" key="3">
    <source>
        <dbReference type="Pfam" id="PF04676"/>
    </source>
</evidence>
<proteinExistence type="inferred from homology"/>
<evidence type="ECO:0000256" key="2">
    <source>
        <dbReference type="SAM" id="MobiDB-lite"/>
    </source>
</evidence>
<dbReference type="GO" id="GO:0071014">
    <property type="term" value="C:post-mRNA release spliceosomal complex"/>
    <property type="evidence" value="ECO:0007669"/>
    <property type="project" value="TreeGrafter"/>
</dbReference>
<accession>A0AAV3PRE7</accession>
<evidence type="ECO:0000259" key="4">
    <source>
        <dbReference type="Pfam" id="PF04677"/>
    </source>
</evidence>
<sequence length="423" mass="48683">MSSEDTEVVSASISGINKFKDDGTFLGQFLQQTNDVSGHHADNASVRSENRVKSSSTYKEYKVAAKDVSVGKPALTANQWAAKVMQLRMKGKHEEVENLMRETETLEVKQGAEEQPQGPRKGRYVMQDTSLRQKRRQEDADLHLAKSIMRNHQYSMSGRADDEYDHDEGPRKKSRKKGGGDENKSTEVSNFSQRMLTQKERCQFCFENPNRPKHLVVAIANFAYLSLPQWEPVVQGHCCILTMQHESATRSVDDNVWNEIRNFKKCLLMMLAKQEKDVVFLETVIGITRQRRHCMVECIPLPREIAKQAPVYFKKAIDEAEDEWSQHNAKKLIDTTQKGLRGSIPKNFPYFYVELGLDKGFVHVIDNENDFQTSFGLNVIRGMLQLPAEDMHRRRRHESVDKQKQAVASFAKDWEPFDWTKQL</sequence>
<feature type="domain" description="Cwf19-like C-terminal" evidence="4">
    <location>
        <begin position="193"/>
        <end position="314"/>
    </location>
</feature>
<dbReference type="AlphaFoldDB" id="A0AAV3PRE7"/>
<gene>
    <name evidence="5" type="ORF">LIER_37502</name>
</gene>
<dbReference type="GO" id="GO:0000398">
    <property type="term" value="P:mRNA splicing, via spliceosome"/>
    <property type="evidence" value="ECO:0007669"/>
    <property type="project" value="TreeGrafter"/>
</dbReference>
<evidence type="ECO:0008006" key="7">
    <source>
        <dbReference type="Google" id="ProtNLM"/>
    </source>
</evidence>
<dbReference type="Proteomes" id="UP001454036">
    <property type="component" value="Unassembled WGS sequence"/>
</dbReference>
<feature type="compositionally biased region" description="Basic and acidic residues" evidence="2">
    <location>
        <begin position="37"/>
        <end position="52"/>
    </location>
</feature>
<evidence type="ECO:0000313" key="5">
    <source>
        <dbReference type="EMBL" id="GAA0152502.1"/>
    </source>
</evidence>
<dbReference type="InterPro" id="IPR040194">
    <property type="entry name" value="Cwf19-like"/>
</dbReference>
<evidence type="ECO:0000313" key="6">
    <source>
        <dbReference type="Proteomes" id="UP001454036"/>
    </source>
</evidence>
<reference evidence="5 6" key="1">
    <citation type="submission" date="2024-01" db="EMBL/GenBank/DDBJ databases">
        <title>The complete chloroplast genome sequence of Lithospermum erythrorhizon: insights into the phylogenetic relationship among Boraginaceae species and the maternal lineages of purple gromwells.</title>
        <authorList>
            <person name="Okada T."/>
            <person name="Watanabe K."/>
        </authorList>
    </citation>
    <scope>NUCLEOTIDE SEQUENCE [LARGE SCALE GENOMIC DNA]</scope>
</reference>
<dbReference type="PANTHER" id="PTHR12072">
    <property type="entry name" value="CWF19, CELL CYCLE CONTROL PROTEIN"/>
    <property type="match status" value="1"/>
</dbReference>
<evidence type="ECO:0000256" key="1">
    <source>
        <dbReference type="ARBA" id="ARBA00006795"/>
    </source>
</evidence>
<comment type="caution">
    <text evidence="5">The sequence shown here is derived from an EMBL/GenBank/DDBJ whole genome shotgun (WGS) entry which is preliminary data.</text>
</comment>
<dbReference type="InterPro" id="IPR006767">
    <property type="entry name" value="Cwf19-like_C_dom-2"/>
</dbReference>
<comment type="similarity">
    <text evidence="1">Belongs to the CWF19 family.</text>
</comment>
<feature type="region of interest" description="Disordered" evidence="2">
    <location>
        <begin position="104"/>
        <end position="190"/>
    </location>
</feature>
<dbReference type="InterPro" id="IPR006768">
    <property type="entry name" value="Cwf19-like_C_dom-1"/>
</dbReference>
<dbReference type="Pfam" id="PF04676">
    <property type="entry name" value="CwfJ_C_2"/>
    <property type="match status" value="1"/>
</dbReference>
<keyword evidence="6" id="KW-1185">Reference proteome</keyword>
<name>A0AAV3PRE7_LITER</name>
<dbReference type="Pfam" id="PF04677">
    <property type="entry name" value="CwfJ_C_1"/>
    <property type="match status" value="1"/>
</dbReference>
<protein>
    <recommendedName>
        <fullName evidence="7">CWF19-like protein 2</fullName>
    </recommendedName>
</protein>
<feature type="region of interest" description="Disordered" evidence="2">
    <location>
        <begin position="37"/>
        <end position="56"/>
    </location>
</feature>